<comment type="caution">
    <text evidence="4">The sequence shown here is derived from an EMBL/GenBank/DDBJ whole genome shotgun (WGS) entry which is preliminary data.</text>
</comment>
<evidence type="ECO:0000256" key="2">
    <source>
        <dbReference type="ARBA" id="ARBA00022840"/>
    </source>
</evidence>
<dbReference type="AlphaFoldDB" id="A0A7C5AMK0"/>
<dbReference type="GO" id="GO:0009898">
    <property type="term" value="C:cytoplasmic side of plasma membrane"/>
    <property type="evidence" value="ECO:0007669"/>
    <property type="project" value="TreeGrafter"/>
</dbReference>
<keyword evidence="2" id="KW-0067">ATP-binding</keyword>
<dbReference type="GO" id="GO:0016887">
    <property type="term" value="F:ATP hydrolysis activity"/>
    <property type="evidence" value="ECO:0007669"/>
    <property type="project" value="TreeGrafter"/>
</dbReference>
<dbReference type="InterPro" id="IPR050625">
    <property type="entry name" value="ParA/MinD_ATPase"/>
</dbReference>
<dbReference type="GO" id="GO:0005524">
    <property type="term" value="F:ATP binding"/>
    <property type="evidence" value="ECO:0007669"/>
    <property type="project" value="UniProtKB-KW"/>
</dbReference>
<accession>A0A7C5AMK0</accession>
<dbReference type="GO" id="GO:0005829">
    <property type="term" value="C:cytosol"/>
    <property type="evidence" value="ECO:0007669"/>
    <property type="project" value="TreeGrafter"/>
</dbReference>
<name>A0A7C5AMK0_9BACT</name>
<sequence length="392" mass="44451">MAIKFCLYYHSPETRDYLKSVIQSSSQTLLVETQDLEHLPARVNSGAHVIFLEYQTDRPDLDQWIKQTAADPRNPYIYLFLQEISTEQLWKALRFGVKECFSPPIRPEDFQEALDRLPQLFPEAETAGAASITTLLGCKGGVGTTFLTVNLAYLLAQEADGQVLAVDLDLRYGQMVYFLDIKPQYTLTEVIENVDHLDASYLQSLFYQYDKNYQLLPAPTRLEEAEAVTPETLGKVLRFIKQLPGYRHILVDTGHHLDEITIKAVEMADQLILVTNQTIPALSNAKRLLEILDLLGFGHIPLEVWLNCWHKKTDLRLEDVGKFLGREVSGTLSFAPTEVGASINEGVPLTKSAPGLGVCQDLRALAARFRKDPEAPETRPGRWNWRRLLRRK</sequence>
<keyword evidence="1" id="KW-0547">Nucleotide-binding</keyword>
<evidence type="ECO:0000313" key="4">
    <source>
        <dbReference type="EMBL" id="HGZ12411.1"/>
    </source>
</evidence>
<dbReference type="InterPro" id="IPR027417">
    <property type="entry name" value="P-loop_NTPase"/>
</dbReference>
<dbReference type="EMBL" id="DTKJ01000061">
    <property type="protein sequence ID" value="HGZ12411.1"/>
    <property type="molecule type" value="Genomic_DNA"/>
</dbReference>
<feature type="domain" description="AAA" evidence="3">
    <location>
        <begin position="135"/>
        <end position="293"/>
    </location>
</feature>
<proteinExistence type="predicted"/>
<dbReference type="Pfam" id="PF13614">
    <property type="entry name" value="AAA_31"/>
    <property type="match status" value="1"/>
</dbReference>
<reference evidence="4" key="1">
    <citation type="journal article" date="2020" name="mSystems">
        <title>Genome- and Community-Level Interaction Insights into Carbon Utilization and Element Cycling Functions of Hydrothermarchaeota in Hydrothermal Sediment.</title>
        <authorList>
            <person name="Zhou Z."/>
            <person name="Liu Y."/>
            <person name="Xu W."/>
            <person name="Pan J."/>
            <person name="Luo Z.H."/>
            <person name="Li M."/>
        </authorList>
    </citation>
    <scope>NUCLEOTIDE SEQUENCE [LARGE SCALE GENOMIC DNA]</scope>
    <source>
        <strain evidence="4">SpSt-853</strain>
    </source>
</reference>
<gene>
    <name evidence="4" type="ORF">ENW48_09350</name>
</gene>
<protein>
    <recommendedName>
        <fullName evidence="3">AAA domain-containing protein</fullName>
    </recommendedName>
</protein>
<dbReference type="PANTHER" id="PTHR43384:SF6">
    <property type="entry name" value="SEPTUM SITE-DETERMINING PROTEIN MIND HOMOLOG, CHLOROPLASTIC"/>
    <property type="match status" value="1"/>
</dbReference>
<organism evidence="4">
    <name type="scientific">Desulfobacca acetoxidans</name>
    <dbReference type="NCBI Taxonomy" id="60893"/>
    <lineage>
        <taxon>Bacteria</taxon>
        <taxon>Pseudomonadati</taxon>
        <taxon>Thermodesulfobacteriota</taxon>
        <taxon>Desulfobaccia</taxon>
        <taxon>Desulfobaccales</taxon>
        <taxon>Desulfobaccaceae</taxon>
        <taxon>Desulfobacca</taxon>
    </lineage>
</organism>
<evidence type="ECO:0000259" key="3">
    <source>
        <dbReference type="Pfam" id="PF13614"/>
    </source>
</evidence>
<evidence type="ECO:0000256" key="1">
    <source>
        <dbReference type="ARBA" id="ARBA00022741"/>
    </source>
</evidence>
<dbReference type="SUPFAM" id="SSF52540">
    <property type="entry name" value="P-loop containing nucleoside triphosphate hydrolases"/>
    <property type="match status" value="1"/>
</dbReference>
<dbReference type="PANTHER" id="PTHR43384">
    <property type="entry name" value="SEPTUM SITE-DETERMINING PROTEIN MIND HOMOLOG, CHLOROPLASTIC-RELATED"/>
    <property type="match status" value="1"/>
</dbReference>
<dbReference type="GO" id="GO:0051782">
    <property type="term" value="P:negative regulation of cell division"/>
    <property type="evidence" value="ECO:0007669"/>
    <property type="project" value="TreeGrafter"/>
</dbReference>
<dbReference type="Gene3D" id="3.40.50.300">
    <property type="entry name" value="P-loop containing nucleotide triphosphate hydrolases"/>
    <property type="match status" value="1"/>
</dbReference>
<dbReference type="InterPro" id="IPR025669">
    <property type="entry name" value="AAA_dom"/>
</dbReference>